<feature type="transmembrane region" description="Helical" evidence="2">
    <location>
        <begin position="42"/>
        <end position="64"/>
    </location>
</feature>
<gene>
    <name evidence="3" type="ORF">D0437_33280</name>
</gene>
<keyword evidence="2" id="KW-0472">Membrane</keyword>
<keyword evidence="2" id="KW-0812">Transmembrane</keyword>
<dbReference type="PANTHER" id="PTHR38443:SF2">
    <property type="entry name" value="NON-HEMOLYTIC ENTEROTOXIN LYTIC COMPONENT L1"/>
    <property type="match status" value="1"/>
</dbReference>
<feature type="coiled-coil region" evidence="1">
    <location>
        <begin position="61"/>
        <end position="88"/>
    </location>
</feature>
<evidence type="ECO:0000313" key="4">
    <source>
        <dbReference type="Proteomes" id="UP000321735"/>
    </source>
</evidence>
<sequence length="177" mass="18624">TYNAAVSKYNSIIIGSSVATALGPVAIIAGSVVIWTGAGTPLGVGLIATGVGATGAGATGIVLAKKELDKAQTEIQKIAGQITQAQLEVAGLTNVKVQTEYLTTTIDTAIIALQNISNQWHTMGTKYTSLLQNVKTISPENLGFIMEDLEIAKDSWKDIKDYAEKIYAKDIQVVDGK</sequence>
<proteinExistence type="predicted"/>
<evidence type="ECO:0000256" key="2">
    <source>
        <dbReference type="SAM" id="Phobius"/>
    </source>
</evidence>
<keyword evidence="2" id="KW-1133">Transmembrane helix</keyword>
<feature type="non-terminal residue" evidence="3">
    <location>
        <position position="1"/>
    </location>
</feature>
<evidence type="ECO:0000256" key="1">
    <source>
        <dbReference type="SAM" id="Coils"/>
    </source>
</evidence>
<dbReference type="Gene3D" id="1.20.1170.10">
    <property type="match status" value="1"/>
</dbReference>
<name>A0A9X7M3S8_BACCE</name>
<organism evidence="3 4">
    <name type="scientific">Bacillus cereus</name>
    <dbReference type="NCBI Taxonomy" id="1396"/>
    <lineage>
        <taxon>Bacteria</taxon>
        <taxon>Bacillati</taxon>
        <taxon>Bacillota</taxon>
        <taxon>Bacilli</taxon>
        <taxon>Bacillales</taxon>
        <taxon>Bacillaceae</taxon>
        <taxon>Bacillus</taxon>
        <taxon>Bacillus cereus group</taxon>
    </lineage>
</organism>
<reference evidence="3 4" key="1">
    <citation type="journal article" date="2019" name="Ecotoxicol. Environ. Saf.">
        <title>Microbial characterization of heavy metal resistant bacterial strains isolated from an electroplating wastewater treatment plant.</title>
        <authorList>
            <person name="Cai X."/>
            <person name="Zheng X."/>
            <person name="Zhang D."/>
            <person name="Iqbal W."/>
            <person name="Liu C."/>
            <person name="Yang B."/>
            <person name="Zhao X."/>
            <person name="Lu X."/>
            <person name="Mao Y."/>
        </authorList>
    </citation>
    <scope>NUCLEOTIDE SEQUENCE [LARGE SCALE GENOMIC DNA]</scope>
    <source>
        <strain evidence="3 4">Co1-1</strain>
    </source>
</reference>
<accession>A0A9X7M3S8</accession>
<protein>
    <submittedName>
        <fullName evidence="3">Enterotoxin</fullName>
    </submittedName>
</protein>
<keyword evidence="1" id="KW-0175">Coiled coil</keyword>
<dbReference type="PANTHER" id="PTHR38443">
    <property type="match status" value="1"/>
</dbReference>
<dbReference type="SUPFAM" id="SSF58100">
    <property type="entry name" value="Bacterial hemolysins"/>
    <property type="match status" value="1"/>
</dbReference>
<dbReference type="Proteomes" id="UP000321735">
    <property type="component" value="Chromosome"/>
</dbReference>
<evidence type="ECO:0000313" key="3">
    <source>
        <dbReference type="EMBL" id="QDZ77822.1"/>
    </source>
</evidence>
<dbReference type="InterPro" id="IPR052785">
    <property type="entry name" value="Enterotoxin_cmpnt"/>
</dbReference>
<dbReference type="EMBL" id="CP031778">
    <property type="protein sequence ID" value="QDZ77822.1"/>
    <property type="molecule type" value="Genomic_DNA"/>
</dbReference>
<dbReference type="AlphaFoldDB" id="A0A9X7M3S8"/>
<feature type="transmembrane region" description="Helical" evidence="2">
    <location>
        <begin position="12"/>
        <end position="36"/>
    </location>
</feature>